<dbReference type="InterPro" id="IPR028082">
    <property type="entry name" value="Peripla_BP_I"/>
</dbReference>
<evidence type="ECO:0000256" key="3">
    <source>
        <dbReference type="ARBA" id="ARBA00023163"/>
    </source>
</evidence>
<dbReference type="GO" id="GO:0003700">
    <property type="term" value="F:DNA-binding transcription factor activity"/>
    <property type="evidence" value="ECO:0007669"/>
    <property type="project" value="TreeGrafter"/>
</dbReference>
<dbReference type="PANTHER" id="PTHR30146:SF149">
    <property type="entry name" value="HTH-TYPE TRANSCRIPTIONAL REGULATOR EBGR"/>
    <property type="match status" value="1"/>
</dbReference>
<dbReference type="EMBL" id="LN887582">
    <property type="protein sequence ID" value="CUR40928.1"/>
    <property type="molecule type" value="Genomic_DNA"/>
</dbReference>
<dbReference type="SUPFAM" id="SSF53822">
    <property type="entry name" value="Periplasmic binding protein-like I"/>
    <property type="match status" value="1"/>
</dbReference>
<protein>
    <submittedName>
        <fullName evidence="5">Galactose operon repressor, GalR-LacI family of transcriptional regulators</fullName>
    </submittedName>
</protein>
<dbReference type="PANTHER" id="PTHR30146">
    <property type="entry name" value="LACI-RELATED TRANSCRIPTIONAL REPRESSOR"/>
    <property type="match status" value="1"/>
</dbReference>
<dbReference type="PROSITE" id="PS50932">
    <property type="entry name" value="HTH_LACI_2"/>
    <property type="match status" value="1"/>
</dbReference>
<evidence type="ECO:0000313" key="5">
    <source>
        <dbReference type="EMBL" id="CUR40928.1"/>
    </source>
</evidence>
<dbReference type="InterPro" id="IPR046335">
    <property type="entry name" value="LacI/GalR-like_sensor"/>
</dbReference>
<dbReference type="GO" id="GO:0000976">
    <property type="term" value="F:transcription cis-regulatory region binding"/>
    <property type="evidence" value="ECO:0007669"/>
    <property type="project" value="TreeGrafter"/>
</dbReference>
<evidence type="ECO:0000313" key="6">
    <source>
        <dbReference type="Proteomes" id="UP000235484"/>
    </source>
</evidence>
<dbReference type="SUPFAM" id="SSF47413">
    <property type="entry name" value="lambda repressor-like DNA-binding domains"/>
    <property type="match status" value="1"/>
</dbReference>
<feature type="domain" description="HTH lacI-type" evidence="4">
    <location>
        <begin position="3"/>
        <end position="48"/>
    </location>
</feature>
<dbReference type="Gene3D" id="3.40.50.2300">
    <property type="match status" value="2"/>
</dbReference>
<dbReference type="CDD" id="cd01544">
    <property type="entry name" value="PBP1_GalR"/>
    <property type="match status" value="1"/>
</dbReference>
<evidence type="ECO:0000259" key="4">
    <source>
        <dbReference type="PROSITE" id="PS50932"/>
    </source>
</evidence>
<dbReference type="Gene3D" id="1.10.260.40">
    <property type="entry name" value="lambda repressor-like DNA-binding domains"/>
    <property type="match status" value="1"/>
</dbReference>
<gene>
    <name evidence="5" type="ORF">LRLP16767_LR202_00987</name>
</gene>
<accession>A0A0U5JU38</accession>
<evidence type="ECO:0000256" key="1">
    <source>
        <dbReference type="ARBA" id="ARBA00023015"/>
    </source>
</evidence>
<dbReference type="AlphaFoldDB" id="A0A0U5JU38"/>
<dbReference type="InterPro" id="IPR010982">
    <property type="entry name" value="Lambda_DNA-bd_dom_sf"/>
</dbReference>
<dbReference type="CDD" id="cd01392">
    <property type="entry name" value="HTH_LacI"/>
    <property type="match status" value="1"/>
</dbReference>
<sequence length="340" mass="37872">MMATIKEIAEKSGYSPATVSRLLNNDQNLSISPSTRNKIMTVANELGYWNNHKKNSQQQPIRPNLALLYRVSGKEQLKDEYFAFLRNAIIKEVDEAGAQVEIFSNIKDLIAAADSFQGFIGVGADRVTQDQLIELHQSLPHGVFVDINPMPQLFDSVQPNLELTIQDALHRLTKAGYERIGFIGGKGLNLNNVQQADAREITFREFTGMQGIKEAPLYVDGPFNVKNGYQLGKRVLEQSGDNLPEAFIIASDTLSVGVLQAFNEAGVIVPRDTVVISINNSEVAKYVSPPLTSYNINQETLSRMAINLLQDLITHPQRPHVHLTVNTDIVFRKSFPKENK</sequence>
<keyword evidence="3" id="KW-0804">Transcription</keyword>
<dbReference type="Pfam" id="PF00356">
    <property type="entry name" value="LacI"/>
    <property type="match status" value="1"/>
</dbReference>
<keyword evidence="1" id="KW-0805">Transcription regulation</keyword>
<dbReference type="Pfam" id="PF13377">
    <property type="entry name" value="Peripla_BP_3"/>
    <property type="match status" value="1"/>
</dbReference>
<keyword evidence="2" id="KW-0238">DNA-binding</keyword>
<proteinExistence type="predicted"/>
<evidence type="ECO:0000256" key="2">
    <source>
        <dbReference type="ARBA" id="ARBA00023125"/>
    </source>
</evidence>
<dbReference type="InterPro" id="IPR000843">
    <property type="entry name" value="HTH_LacI"/>
</dbReference>
<name>A0A0U5JU38_LIMRT</name>
<dbReference type="Proteomes" id="UP000235484">
    <property type="component" value="Unassembled WGS sequence"/>
</dbReference>
<reference evidence="6" key="1">
    <citation type="submission" date="2015-10" db="EMBL/GenBank/DDBJ databases">
        <authorList>
            <person name="Crossman L.C."/>
        </authorList>
    </citation>
    <scope>NUCLEOTIDE SEQUENCE [LARGE SCALE GENOMIC DNA]</scope>
    <source>
        <strain evidence="6">20-2</strain>
    </source>
</reference>
<dbReference type="SMART" id="SM00354">
    <property type="entry name" value="HTH_LACI"/>
    <property type="match status" value="1"/>
</dbReference>
<organism evidence="5 6">
    <name type="scientific">Limosilactobacillus reuteri</name>
    <name type="common">Lactobacillus reuteri</name>
    <dbReference type="NCBI Taxonomy" id="1598"/>
    <lineage>
        <taxon>Bacteria</taxon>
        <taxon>Bacillati</taxon>
        <taxon>Bacillota</taxon>
        <taxon>Bacilli</taxon>
        <taxon>Lactobacillales</taxon>
        <taxon>Lactobacillaceae</taxon>
        <taxon>Limosilactobacillus</taxon>
    </lineage>
</organism>